<protein>
    <submittedName>
        <fullName evidence="2">Aminoglycoside phosphotransferase family protein</fullName>
        <ecNumber evidence="2">2.7.1.-</ecNumber>
    </submittedName>
</protein>
<keyword evidence="3" id="KW-1185">Reference proteome</keyword>
<evidence type="ECO:0000313" key="2">
    <source>
        <dbReference type="EMBL" id="MFC7381146.1"/>
    </source>
</evidence>
<dbReference type="Gene3D" id="3.90.1200.10">
    <property type="match status" value="1"/>
</dbReference>
<comment type="caution">
    <text evidence="2">The sequence shown here is derived from an EMBL/GenBank/DDBJ whole genome shotgun (WGS) entry which is preliminary data.</text>
</comment>
<dbReference type="EMBL" id="JBHTCG010000002">
    <property type="protein sequence ID" value="MFC7381146.1"/>
    <property type="molecule type" value="Genomic_DNA"/>
</dbReference>
<proteinExistence type="predicted"/>
<accession>A0ABW2NUR8</accession>
<reference evidence="3" key="1">
    <citation type="journal article" date="2019" name="Int. J. Syst. Evol. Microbiol.">
        <title>The Global Catalogue of Microorganisms (GCM) 10K type strain sequencing project: providing services to taxonomists for standard genome sequencing and annotation.</title>
        <authorList>
            <consortium name="The Broad Institute Genomics Platform"/>
            <consortium name="The Broad Institute Genome Sequencing Center for Infectious Disease"/>
            <person name="Wu L."/>
            <person name="Ma J."/>
        </authorList>
    </citation>
    <scope>NUCLEOTIDE SEQUENCE [LARGE SCALE GENOMIC DNA]</scope>
    <source>
        <strain evidence="3">CECT 7649</strain>
    </source>
</reference>
<name>A0ABW2NUR8_9ACTN</name>
<dbReference type="EC" id="2.7.1.-" evidence="2"/>
<evidence type="ECO:0000313" key="3">
    <source>
        <dbReference type="Proteomes" id="UP001596496"/>
    </source>
</evidence>
<dbReference type="GO" id="GO:0016740">
    <property type="term" value="F:transferase activity"/>
    <property type="evidence" value="ECO:0007669"/>
    <property type="project" value="UniProtKB-KW"/>
</dbReference>
<gene>
    <name evidence="2" type="ORF">ACFQSB_02935</name>
</gene>
<evidence type="ECO:0000259" key="1">
    <source>
        <dbReference type="Pfam" id="PF01636"/>
    </source>
</evidence>
<dbReference type="RefSeq" id="WP_380824508.1">
    <property type="nucleotide sequence ID" value="NZ_JBHTCG010000002.1"/>
</dbReference>
<dbReference type="InterPro" id="IPR011009">
    <property type="entry name" value="Kinase-like_dom_sf"/>
</dbReference>
<organism evidence="2 3">
    <name type="scientific">Sphaerisporangium rhizosphaerae</name>
    <dbReference type="NCBI Taxonomy" id="2269375"/>
    <lineage>
        <taxon>Bacteria</taxon>
        <taxon>Bacillati</taxon>
        <taxon>Actinomycetota</taxon>
        <taxon>Actinomycetes</taxon>
        <taxon>Streptosporangiales</taxon>
        <taxon>Streptosporangiaceae</taxon>
        <taxon>Sphaerisporangium</taxon>
    </lineage>
</organism>
<dbReference type="SUPFAM" id="SSF56112">
    <property type="entry name" value="Protein kinase-like (PK-like)"/>
    <property type="match status" value="1"/>
</dbReference>
<dbReference type="InterPro" id="IPR002575">
    <property type="entry name" value="Aminoglycoside_PTrfase"/>
</dbReference>
<dbReference type="Pfam" id="PF01636">
    <property type="entry name" value="APH"/>
    <property type="match status" value="1"/>
</dbReference>
<sequence length="249" mass="27321">MHGDVVVKRFRRSDHDRPGREWRALTLLDRHAPGVAPAPLTADLDAHPPIVVMSRLAGTVLDGPITGRVADALADAVTKVQEAIPRRVLDRVPARAGHPVELLQQVRESSAVMPPSNESALVAEAFRVAADWVGRPMLDRSFAQPIDGTFGTGDGNLANYLWDGTDVRVVDFEYSGRSDRAFELAEICEHISVWANDPAGLTAVLGRFELGGSEAARLTDCRRLLRLYWLLRSHGQPRDDQASRLLALL</sequence>
<dbReference type="Proteomes" id="UP001596496">
    <property type="component" value="Unassembled WGS sequence"/>
</dbReference>
<keyword evidence="2" id="KW-0808">Transferase</keyword>
<feature type="domain" description="Aminoglycoside phosphotransferase" evidence="1">
    <location>
        <begin position="3"/>
        <end position="196"/>
    </location>
</feature>